<dbReference type="Pfam" id="PF25270">
    <property type="entry name" value="Khk"/>
    <property type="match status" value="1"/>
</dbReference>
<comment type="caution">
    <text evidence="1">The sequence shown here is derived from an EMBL/GenBank/DDBJ whole genome shotgun (WGS) entry which is preliminary data.</text>
</comment>
<name>A0ABU5QIE1_9BACT</name>
<reference evidence="1 2" key="1">
    <citation type="submission" date="2023-12" db="EMBL/GenBank/DDBJ databases">
        <title>Novel species of the genus Arcicella isolated from rivers.</title>
        <authorList>
            <person name="Lu H."/>
        </authorList>
    </citation>
    <scope>NUCLEOTIDE SEQUENCE [LARGE SCALE GENOMIC DNA]</scope>
    <source>
        <strain evidence="1 2">LMG 21963</strain>
    </source>
</reference>
<proteinExistence type="predicted"/>
<keyword evidence="2" id="KW-1185">Reference proteome</keyword>
<organism evidence="1 2">
    <name type="scientific">Arcicella aquatica</name>
    <dbReference type="NCBI Taxonomy" id="217141"/>
    <lineage>
        <taxon>Bacteria</taxon>
        <taxon>Pseudomonadati</taxon>
        <taxon>Bacteroidota</taxon>
        <taxon>Cytophagia</taxon>
        <taxon>Cytophagales</taxon>
        <taxon>Flectobacillaceae</taxon>
        <taxon>Arcicella</taxon>
    </lineage>
</organism>
<dbReference type="RefSeq" id="WP_323246723.1">
    <property type="nucleotide sequence ID" value="NZ_JAYFUL010000003.1"/>
</dbReference>
<sequence>MKRTLPSLIKALEKHRSTGKPLKAIVGFDAYIDSIQKIVNNNEDSQNHYFETISDLATQLAALSGKNTKVNLRQLEMIMNGNAPILANSLGALGVKNICIATMGYPDISGVFEEMHPNCELVSIASPAKTTILEFNDGKIIFSEESTFEQLTWSYVAAVAGVENLSRGIYESSLLAFVNWANIKYCTDIWKGFLEDIVVNLSPEATRQSPKYFSRNKIQEEEDAFGMRHKNFFFDLSDISKRTKEEILEILDVVGCYAQYGKVSLAMNESEAKYIYGLKQDNPDATLPDILKNIISTYHIQQIFVHAHEEALMIYKNHVYEVKGKSSFQKRISTGGRDNFNAGACLGLMLDLLPEQILALAVGNYEAYLGTGASLELSELIDYLKDWEKERHHEVLV</sequence>
<evidence type="ECO:0000313" key="2">
    <source>
        <dbReference type="Proteomes" id="UP001304671"/>
    </source>
</evidence>
<gene>
    <name evidence="1" type="ORF">VB264_03260</name>
</gene>
<dbReference type="InterPro" id="IPR029056">
    <property type="entry name" value="Ribokinase-like"/>
</dbReference>
<accession>A0ABU5QIE1</accession>
<dbReference type="InterPro" id="IPR057621">
    <property type="entry name" value="Khk_prokaryotic"/>
</dbReference>
<evidence type="ECO:0000313" key="1">
    <source>
        <dbReference type="EMBL" id="MEA5256788.1"/>
    </source>
</evidence>
<dbReference type="Proteomes" id="UP001304671">
    <property type="component" value="Unassembled WGS sequence"/>
</dbReference>
<dbReference type="EMBL" id="JAYFUL010000003">
    <property type="protein sequence ID" value="MEA5256788.1"/>
    <property type="molecule type" value="Genomic_DNA"/>
</dbReference>
<protein>
    <submittedName>
        <fullName evidence="1">Uncharacterized protein</fullName>
    </submittedName>
</protein>
<dbReference type="Gene3D" id="3.40.1190.20">
    <property type="match status" value="1"/>
</dbReference>
<dbReference type="SUPFAM" id="SSF53613">
    <property type="entry name" value="Ribokinase-like"/>
    <property type="match status" value="1"/>
</dbReference>